<dbReference type="InterPro" id="IPR002586">
    <property type="entry name" value="CobQ/CobB/MinD/ParA_Nub-bd_dom"/>
</dbReference>
<reference evidence="12 13" key="1">
    <citation type="submission" date="2019-05" db="EMBL/GenBank/DDBJ databases">
        <authorList>
            <person name="Farhan Ul Haque M."/>
        </authorList>
    </citation>
    <scope>NUCLEOTIDE SEQUENCE [LARGE SCALE GENOMIC DNA]</scope>
    <source>
        <strain evidence="12">2</strain>
    </source>
</reference>
<dbReference type="PANTHER" id="PTHR43873">
    <property type="entry name" value="COBYRINATE A,C-DIAMIDE SYNTHASE"/>
    <property type="match status" value="1"/>
</dbReference>
<dbReference type="GO" id="GO:0043802">
    <property type="term" value="F:hydrogenobyrinic acid a,c-diamide synthase (glutamine-hydrolysing) activity"/>
    <property type="evidence" value="ECO:0007669"/>
    <property type="project" value="UniProtKB-UniRule"/>
</dbReference>
<keyword evidence="3 9" id="KW-0169">Cobalamin biosynthesis</keyword>
<feature type="site" description="Increases nucleophilicity of active site Cys" evidence="9">
    <location>
        <position position="439"/>
    </location>
</feature>
<feature type="domain" description="CobQ/CobB/MinD/ParA nucleotide binding" evidence="10">
    <location>
        <begin position="8"/>
        <end position="198"/>
    </location>
</feature>
<comment type="similarity">
    <text evidence="2">Belongs to the CobB/CobQ family. CobQ subfamily.</text>
</comment>
<dbReference type="AlphaFoldDB" id="A0A8B6MCN6"/>
<dbReference type="GO" id="GO:0042242">
    <property type="term" value="F:cobyrinic acid a,c-diamide synthase activity"/>
    <property type="evidence" value="ECO:0007669"/>
    <property type="project" value="InterPro"/>
</dbReference>
<evidence type="ECO:0000256" key="7">
    <source>
        <dbReference type="ARBA" id="ARBA00022842"/>
    </source>
</evidence>
<dbReference type="InterPro" id="IPR004484">
    <property type="entry name" value="CbiA/CobB_synth"/>
</dbReference>
<evidence type="ECO:0000256" key="6">
    <source>
        <dbReference type="ARBA" id="ARBA00022840"/>
    </source>
</evidence>
<comment type="catalytic activity">
    <reaction evidence="9">
        <text>hydrogenobyrinate + 2 L-glutamine + 2 ATP + 2 H2O = hydrogenobyrinate a,c-diamide + 2 L-glutamate + 2 ADP + 2 phosphate + 2 H(+)</text>
        <dbReference type="Rhea" id="RHEA:12544"/>
        <dbReference type="ChEBI" id="CHEBI:15377"/>
        <dbReference type="ChEBI" id="CHEBI:15378"/>
        <dbReference type="ChEBI" id="CHEBI:29985"/>
        <dbReference type="ChEBI" id="CHEBI:30616"/>
        <dbReference type="ChEBI" id="CHEBI:43474"/>
        <dbReference type="ChEBI" id="CHEBI:58359"/>
        <dbReference type="ChEBI" id="CHEBI:77873"/>
        <dbReference type="ChEBI" id="CHEBI:77874"/>
        <dbReference type="ChEBI" id="CHEBI:456216"/>
        <dbReference type="EC" id="6.3.5.9"/>
    </reaction>
</comment>
<dbReference type="NCBIfam" id="NF002204">
    <property type="entry name" value="PRK01077.1"/>
    <property type="match status" value="1"/>
</dbReference>
<dbReference type="InterPro" id="IPR027417">
    <property type="entry name" value="P-loop_NTPase"/>
</dbReference>
<dbReference type="NCBIfam" id="TIGR00379">
    <property type="entry name" value="cobB"/>
    <property type="match status" value="1"/>
</dbReference>
<dbReference type="InterPro" id="IPR011698">
    <property type="entry name" value="GATase_3"/>
</dbReference>
<dbReference type="UniPathway" id="UPA00148">
    <property type="reaction ID" value="UER00220"/>
</dbReference>
<dbReference type="SUPFAM" id="SSF52317">
    <property type="entry name" value="Class I glutamine amidotransferase-like"/>
    <property type="match status" value="1"/>
</dbReference>
<feature type="active site" description="Nucleophile" evidence="9">
    <location>
        <position position="335"/>
    </location>
</feature>
<evidence type="ECO:0000256" key="1">
    <source>
        <dbReference type="ARBA" id="ARBA00001946"/>
    </source>
</evidence>
<dbReference type="InterPro" id="IPR029062">
    <property type="entry name" value="Class_I_gatase-like"/>
</dbReference>
<comment type="miscellaneous">
    <text evidence="9">The a and c carboxylates of hydrogenobyrinate are activated for nucleophilic attack via formation of a phosphorylated intermediate by ATP. CobB catalyzes first the amidation of the c-carboxylate, and then that of the a-carboxylate.</text>
</comment>
<comment type="cofactor">
    <cofactor evidence="1 9">
        <name>Mg(2+)</name>
        <dbReference type="ChEBI" id="CHEBI:18420"/>
    </cofactor>
</comment>
<dbReference type="PROSITE" id="PS51274">
    <property type="entry name" value="GATASE_COBBQ"/>
    <property type="match status" value="1"/>
</dbReference>
<dbReference type="Pfam" id="PF01656">
    <property type="entry name" value="CbiA"/>
    <property type="match status" value="1"/>
</dbReference>
<keyword evidence="8 9" id="KW-0315">Glutamine amidotransferase</keyword>
<keyword evidence="7 9" id="KW-0460">Magnesium</keyword>
<comment type="caution">
    <text evidence="12">The sequence shown here is derived from an EMBL/GenBank/DDBJ whole genome shotgun (WGS) entry which is preliminary data.</text>
</comment>
<keyword evidence="5 9" id="KW-0547">Nucleotide-binding</keyword>
<organism evidence="12 13">
    <name type="scientific">Methylocella tundrae</name>
    <dbReference type="NCBI Taxonomy" id="227605"/>
    <lineage>
        <taxon>Bacteria</taxon>
        <taxon>Pseudomonadati</taxon>
        <taxon>Pseudomonadota</taxon>
        <taxon>Alphaproteobacteria</taxon>
        <taxon>Hyphomicrobiales</taxon>
        <taxon>Beijerinckiaceae</taxon>
        <taxon>Methylocella</taxon>
    </lineage>
</organism>
<evidence type="ECO:0000256" key="5">
    <source>
        <dbReference type="ARBA" id="ARBA00022741"/>
    </source>
</evidence>
<dbReference type="HAMAP" id="MF_00027">
    <property type="entry name" value="CobB_CbiA"/>
    <property type="match status" value="1"/>
</dbReference>
<name>A0A8B6MCN6_METTU</name>
<keyword evidence="4 9" id="KW-0436">Ligase</keyword>
<dbReference type="Proteomes" id="UP000485880">
    <property type="component" value="Unassembled WGS sequence"/>
</dbReference>
<evidence type="ECO:0000313" key="12">
    <source>
        <dbReference type="EMBL" id="VTZ51806.1"/>
    </source>
</evidence>
<comment type="similarity">
    <text evidence="9">Belongs to the CobB/CbiA family.</text>
</comment>
<evidence type="ECO:0000256" key="8">
    <source>
        <dbReference type="ARBA" id="ARBA00022962"/>
    </source>
</evidence>
<comment type="function">
    <text evidence="9">Catalyzes the ATP-dependent amidation of the two carboxylate groups at positions a and c of hydrogenobyrinate, using either L-glutamine or ammonia as the nitrogen source.</text>
</comment>
<sequence>MSFPRGLLIAAPRSGSGKTVLTLGLMRAFRNKGLAVGAAKCGPDYIDPAFHAAATGQNSVNLDSWAMDPPLLCALAGAAGLTKDGEPCDLVLCEGSMGLFDGVIARPGRSGASADVAAALGWPVLLCVDVSGQAQSAAAVVKGCATYDSRVNIAGVILNRVASERHRRLAAQAIEALGVPVLGALPRTTKIDLPERHLGLVQAEEIAGLDALLDAIAAFVGAHCDLNAIVASAGAGSFPGQAPVAALRPPAQRIAIARDIAFSFLYPHILEGWRRLGAELSFFSPLADEAPSPDCDLCWLPGGYPELHAGKLAASGQFLAGLRRFAARRPVHGECGGYMVLGQSLVDKSGEAHPMAGLLAASFSFAERKLNLGYRDARLAAAHSLGAAGSSLRGHEFHYATTLAASETDAPFALVRDAHGGAERMEGGRRGQTSGSFFHIIAAA</sequence>
<evidence type="ECO:0000256" key="3">
    <source>
        <dbReference type="ARBA" id="ARBA00022573"/>
    </source>
</evidence>
<gene>
    <name evidence="9 12" type="primary">cobB</name>
    <name evidence="12" type="ORF">MPC4_50114</name>
</gene>
<dbReference type="EMBL" id="CABFMQ020000109">
    <property type="protein sequence ID" value="VTZ51806.1"/>
    <property type="molecule type" value="Genomic_DNA"/>
</dbReference>
<dbReference type="SUPFAM" id="SSF52540">
    <property type="entry name" value="P-loop containing nucleoside triphosphate hydrolases"/>
    <property type="match status" value="1"/>
</dbReference>
<dbReference type="EC" id="6.3.5.9" evidence="9"/>
<keyword evidence="6 9" id="KW-0067">ATP-binding</keyword>
<proteinExistence type="inferred from homology"/>
<evidence type="ECO:0000259" key="11">
    <source>
        <dbReference type="Pfam" id="PF07685"/>
    </source>
</evidence>
<evidence type="ECO:0000259" key="10">
    <source>
        <dbReference type="Pfam" id="PF01656"/>
    </source>
</evidence>
<dbReference type="GO" id="GO:0009236">
    <property type="term" value="P:cobalamin biosynthetic process"/>
    <property type="evidence" value="ECO:0007669"/>
    <property type="project" value="UniProtKB-UniRule"/>
</dbReference>
<keyword evidence="13" id="KW-1185">Reference proteome</keyword>
<dbReference type="PANTHER" id="PTHR43873:SF1">
    <property type="entry name" value="COBYRINATE A,C-DIAMIDE SYNTHASE"/>
    <property type="match status" value="1"/>
</dbReference>
<evidence type="ECO:0000256" key="4">
    <source>
        <dbReference type="ARBA" id="ARBA00022598"/>
    </source>
</evidence>
<evidence type="ECO:0000256" key="9">
    <source>
        <dbReference type="HAMAP-Rule" id="MF_00027"/>
    </source>
</evidence>
<comment type="pathway">
    <text evidence="9">Cofactor biosynthesis; adenosylcobalamin biosynthesis; cob(II)yrinate a,c-diamide from precorrin-2 (aerobic route): step 9/10.</text>
</comment>
<dbReference type="Gene3D" id="3.40.50.880">
    <property type="match status" value="1"/>
</dbReference>
<protein>
    <recommendedName>
        <fullName evidence="9">Hydrogenobyrinate a,c-diamide synthase</fullName>
        <ecNumber evidence="9">6.3.5.9</ecNumber>
    </recommendedName>
    <alternativeName>
        <fullName evidence="9">Hydrogenobyrinic acid a,c-diamide synthase</fullName>
    </alternativeName>
</protein>
<evidence type="ECO:0000256" key="2">
    <source>
        <dbReference type="ARBA" id="ARBA00006205"/>
    </source>
</evidence>
<dbReference type="GO" id="GO:0005524">
    <property type="term" value="F:ATP binding"/>
    <property type="evidence" value="ECO:0007669"/>
    <property type="project" value="UniProtKB-UniRule"/>
</dbReference>
<evidence type="ECO:0000313" key="13">
    <source>
        <dbReference type="Proteomes" id="UP000485880"/>
    </source>
</evidence>
<dbReference type="Pfam" id="PF07685">
    <property type="entry name" value="GATase_3"/>
    <property type="match status" value="1"/>
</dbReference>
<accession>A0A8B6MCN6</accession>
<feature type="domain" description="CobB/CobQ-like glutamine amidotransferase" evidence="11">
    <location>
        <begin position="253"/>
        <end position="442"/>
    </location>
</feature>
<dbReference type="Gene3D" id="3.40.50.300">
    <property type="entry name" value="P-loop containing nucleotide triphosphate hydrolases"/>
    <property type="match status" value="1"/>
</dbReference>
<comment type="domain">
    <text evidence="9">Comprises of two domains. The C-terminal domain contains the binding site for glutamine and catalyzes the hydrolysis of this substrate to glutamate and ammonia. The N-terminal domain is anticipated to bind ATP and hydrogenobyrinate and catalyzes the ultimate synthesis of the diamide product. The ammonia produced via the glutaminase domain is probably translocated to the adjacent domain via a molecular tunnel, where it reacts with an activated intermediate.</text>
</comment>
<dbReference type="RefSeq" id="WP_174513521.1">
    <property type="nucleotide sequence ID" value="NZ_CABFMQ020000109.1"/>
</dbReference>